<reference evidence="1" key="1">
    <citation type="submission" date="2018-07" db="EMBL/GenBank/DDBJ databases">
        <authorList>
            <person name="Quirk P.G."/>
            <person name="Krulwich T.A."/>
        </authorList>
    </citation>
    <scope>NUCLEOTIDE SEQUENCE</scope>
    <source>
        <strain evidence="1">Anand</strain>
    </source>
</reference>
<protein>
    <submittedName>
        <fullName evidence="1">Uncharacterized protein</fullName>
    </submittedName>
</protein>
<evidence type="ECO:0000313" key="1">
    <source>
        <dbReference type="EMBL" id="SVP92892.1"/>
    </source>
</evidence>
<proteinExistence type="predicted"/>
<dbReference type="AlphaFoldDB" id="A0A3B0MTT6"/>
<dbReference type="EMBL" id="UIVS01000003">
    <property type="protein sequence ID" value="SVP92892.1"/>
    <property type="molecule type" value="Genomic_DNA"/>
</dbReference>
<gene>
    <name evidence="1" type="ORF">TAV_000269000</name>
</gene>
<dbReference type="VEuPathDB" id="PiroplasmaDB:TA05185"/>
<accession>A0A3B0MTT6</accession>
<sequence>MKKSILDKKLITLGYVPPENYTTSFTELYLEDLKLNLPDEFYNKNQFSDEQKLFLLNKLLNLSIYNLYNHTSSDLVDKSCNSSTNQSLLSESDKLVINRLNLFLEEHNLPLLNSESKSSEVQSALELYLKSTNKYTNENTHNQTQDFKILNNFASDYSQGLIDNNDFIHLLRLLYTDDLCKLQSETIWLTKEFSKLLKP</sequence>
<organism evidence="1">
    <name type="scientific">Theileria annulata</name>
    <dbReference type="NCBI Taxonomy" id="5874"/>
    <lineage>
        <taxon>Eukaryota</taxon>
        <taxon>Sar</taxon>
        <taxon>Alveolata</taxon>
        <taxon>Apicomplexa</taxon>
        <taxon>Aconoidasida</taxon>
        <taxon>Piroplasmida</taxon>
        <taxon>Theileriidae</taxon>
        <taxon>Theileria</taxon>
    </lineage>
</organism>
<name>A0A3B0MTT6_THEAN</name>